<gene>
    <name evidence="1" type="ORF">BpHYR1_000377</name>
</gene>
<evidence type="ECO:0000313" key="1">
    <source>
        <dbReference type="EMBL" id="RNA06446.1"/>
    </source>
</evidence>
<accession>A0A3M7Q4R1</accession>
<reference evidence="1 2" key="1">
    <citation type="journal article" date="2018" name="Sci. Rep.">
        <title>Genomic signatures of local adaptation to the degree of environmental predictability in rotifers.</title>
        <authorList>
            <person name="Franch-Gras L."/>
            <person name="Hahn C."/>
            <person name="Garcia-Roger E.M."/>
            <person name="Carmona M.J."/>
            <person name="Serra M."/>
            <person name="Gomez A."/>
        </authorList>
    </citation>
    <scope>NUCLEOTIDE SEQUENCE [LARGE SCALE GENOMIC DNA]</scope>
    <source>
        <strain evidence="1">HYR1</strain>
    </source>
</reference>
<proteinExistence type="predicted"/>
<name>A0A3M7Q4R1_BRAPC</name>
<sequence>MSARHVFFSKEVPYLNKLPENEVKSKSTIGFKAALDIFNGIGCYSSTFYMLGFATITTTFTSYNNNQFRNSYALYKFDKGLNLFVKAYNKTSLNFIYLQTAPAKRKNEATAIKCKSDFEYLNSLNKDERFLLASFRVSIKMSSS</sequence>
<comment type="caution">
    <text evidence="1">The sequence shown here is derived from an EMBL/GenBank/DDBJ whole genome shotgun (WGS) entry which is preliminary data.</text>
</comment>
<keyword evidence="2" id="KW-1185">Reference proteome</keyword>
<protein>
    <submittedName>
        <fullName evidence="1">Uncharacterized protein</fullName>
    </submittedName>
</protein>
<dbReference type="AlphaFoldDB" id="A0A3M7Q4R1"/>
<evidence type="ECO:0000313" key="2">
    <source>
        <dbReference type="Proteomes" id="UP000276133"/>
    </source>
</evidence>
<organism evidence="1 2">
    <name type="scientific">Brachionus plicatilis</name>
    <name type="common">Marine rotifer</name>
    <name type="synonym">Brachionus muelleri</name>
    <dbReference type="NCBI Taxonomy" id="10195"/>
    <lineage>
        <taxon>Eukaryota</taxon>
        <taxon>Metazoa</taxon>
        <taxon>Spiralia</taxon>
        <taxon>Gnathifera</taxon>
        <taxon>Rotifera</taxon>
        <taxon>Eurotatoria</taxon>
        <taxon>Monogononta</taxon>
        <taxon>Pseudotrocha</taxon>
        <taxon>Ploima</taxon>
        <taxon>Brachionidae</taxon>
        <taxon>Brachionus</taxon>
    </lineage>
</organism>
<dbReference type="EMBL" id="REGN01007389">
    <property type="protein sequence ID" value="RNA06446.1"/>
    <property type="molecule type" value="Genomic_DNA"/>
</dbReference>
<dbReference type="Proteomes" id="UP000276133">
    <property type="component" value="Unassembled WGS sequence"/>
</dbReference>